<feature type="region of interest" description="Disordered" evidence="1">
    <location>
        <begin position="99"/>
        <end position="154"/>
    </location>
</feature>
<feature type="chain" id="PRO_5032696539" evidence="2">
    <location>
        <begin position="37"/>
        <end position="154"/>
    </location>
</feature>
<feature type="compositionally biased region" description="Polar residues" evidence="1">
    <location>
        <begin position="145"/>
        <end position="154"/>
    </location>
</feature>
<dbReference type="Proteomes" id="UP000639772">
    <property type="component" value="Chromosome 9"/>
</dbReference>
<protein>
    <submittedName>
        <fullName evidence="3">Uncharacterized protein</fullName>
    </submittedName>
</protein>
<organism evidence="3 4">
    <name type="scientific">Vanilla planifolia</name>
    <name type="common">Vanilla</name>
    <dbReference type="NCBI Taxonomy" id="51239"/>
    <lineage>
        <taxon>Eukaryota</taxon>
        <taxon>Viridiplantae</taxon>
        <taxon>Streptophyta</taxon>
        <taxon>Embryophyta</taxon>
        <taxon>Tracheophyta</taxon>
        <taxon>Spermatophyta</taxon>
        <taxon>Magnoliopsida</taxon>
        <taxon>Liliopsida</taxon>
        <taxon>Asparagales</taxon>
        <taxon>Orchidaceae</taxon>
        <taxon>Vanilloideae</taxon>
        <taxon>Vanilleae</taxon>
        <taxon>Vanilla</taxon>
    </lineage>
</organism>
<accession>A0A835Q9J5</accession>
<dbReference type="EMBL" id="JADCNM010000009">
    <property type="protein sequence ID" value="KAG0468966.1"/>
    <property type="molecule type" value="Genomic_DNA"/>
</dbReference>
<evidence type="ECO:0000256" key="2">
    <source>
        <dbReference type="SAM" id="SignalP"/>
    </source>
</evidence>
<feature type="signal peptide" evidence="2">
    <location>
        <begin position="1"/>
        <end position="36"/>
    </location>
</feature>
<evidence type="ECO:0000256" key="1">
    <source>
        <dbReference type="SAM" id="MobiDB-lite"/>
    </source>
</evidence>
<sequence>MAAAAAAPPPPRLSNSLPIPLLLSLIVVASPSLVWAREHPAKYHIVDTESLPPRSSCSIPTGRSQSRVTVVHRHGPCSPLASRDDTPLTWSCFTKTKLAWTPSTTGPPAPRSSPWPPRSRQAPAPTWARETTLSPLDWEPHRKTTQLSSTLEAT</sequence>
<gene>
    <name evidence="3" type="ORF">HPP92_018294</name>
</gene>
<dbReference type="AlphaFoldDB" id="A0A835Q9J5"/>
<comment type="caution">
    <text evidence="3">The sequence shown here is derived from an EMBL/GenBank/DDBJ whole genome shotgun (WGS) entry which is preliminary data.</text>
</comment>
<feature type="compositionally biased region" description="Pro residues" evidence="1">
    <location>
        <begin position="105"/>
        <end position="117"/>
    </location>
</feature>
<evidence type="ECO:0000313" key="4">
    <source>
        <dbReference type="Proteomes" id="UP000639772"/>
    </source>
</evidence>
<keyword evidence="2" id="KW-0732">Signal</keyword>
<name>A0A835Q9J5_VANPL</name>
<proteinExistence type="predicted"/>
<reference evidence="3 4" key="1">
    <citation type="journal article" date="2020" name="Nat. Food">
        <title>A phased Vanilla planifolia genome enables genetic improvement of flavour and production.</title>
        <authorList>
            <person name="Hasing T."/>
            <person name="Tang H."/>
            <person name="Brym M."/>
            <person name="Khazi F."/>
            <person name="Huang T."/>
            <person name="Chambers A.H."/>
        </authorList>
    </citation>
    <scope>NUCLEOTIDE SEQUENCE [LARGE SCALE GENOMIC DNA]</scope>
    <source>
        <tissue evidence="3">Leaf</tissue>
    </source>
</reference>
<evidence type="ECO:0000313" key="3">
    <source>
        <dbReference type="EMBL" id="KAG0468966.1"/>
    </source>
</evidence>